<sequence>MVSPLCRRKRHSDARPRPRGAAVKHAGVAERWNASRGGREISESPGSSAGALMMASTCCFMATAGPVYSHLALWPRALTPRVSLSSSLTLHARPFCFLSLPLISARSTLSQRDRC</sequence>
<protein>
    <submittedName>
        <fullName evidence="1">Uncharacterized protein</fullName>
    </submittedName>
</protein>
<dbReference type="EMBL" id="CM055743">
    <property type="protein sequence ID" value="KAJ8000244.1"/>
    <property type="molecule type" value="Genomic_DNA"/>
</dbReference>
<organism evidence="1 2">
    <name type="scientific">Dallia pectoralis</name>
    <name type="common">Alaska blackfish</name>
    <dbReference type="NCBI Taxonomy" id="75939"/>
    <lineage>
        <taxon>Eukaryota</taxon>
        <taxon>Metazoa</taxon>
        <taxon>Chordata</taxon>
        <taxon>Craniata</taxon>
        <taxon>Vertebrata</taxon>
        <taxon>Euteleostomi</taxon>
        <taxon>Actinopterygii</taxon>
        <taxon>Neopterygii</taxon>
        <taxon>Teleostei</taxon>
        <taxon>Protacanthopterygii</taxon>
        <taxon>Esociformes</taxon>
        <taxon>Umbridae</taxon>
        <taxon>Dallia</taxon>
    </lineage>
</organism>
<name>A0ACC2G9C4_DALPE</name>
<accession>A0ACC2G9C4</accession>
<evidence type="ECO:0000313" key="1">
    <source>
        <dbReference type="EMBL" id="KAJ8000244.1"/>
    </source>
</evidence>
<gene>
    <name evidence="1" type="ORF">DPEC_G00202820</name>
</gene>
<dbReference type="Proteomes" id="UP001157502">
    <property type="component" value="Chromosome 16"/>
</dbReference>
<evidence type="ECO:0000313" key="2">
    <source>
        <dbReference type="Proteomes" id="UP001157502"/>
    </source>
</evidence>
<comment type="caution">
    <text evidence="1">The sequence shown here is derived from an EMBL/GenBank/DDBJ whole genome shotgun (WGS) entry which is preliminary data.</text>
</comment>
<keyword evidence="2" id="KW-1185">Reference proteome</keyword>
<proteinExistence type="predicted"/>
<reference evidence="1" key="1">
    <citation type="submission" date="2021-05" db="EMBL/GenBank/DDBJ databases">
        <authorList>
            <person name="Pan Q."/>
            <person name="Jouanno E."/>
            <person name="Zahm M."/>
            <person name="Klopp C."/>
            <person name="Cabau C."/>
            <person name="Louis A."/>
            <person name="Berthelot C."/>
            <person name="Parey E."/>
            <person name="Roest Crollius H."/>
            <person name="Montfort J."/>
            <person name="Robinson-Rechavi M."/>
            <person name="Bouchez O."/>
            <person name="Lampietro C."/>
            <person name="Lopez Roques C."/>
            <person name="Donnadieu C."/>
            <person name="Postlethwait J."/>
            <person name="Bobe J."/>
            <person name="Dillon D."/>
            <person name="Chandos A."/>
            <person name="von Hippel F."/>
            <person name="Guiguen Y."/>
        </authorList>
    </citation>
    <scope>NUCLEOTIDE SEQUENCE</scope>
    <source>
        <strain evidence="1">YG-Jan2019</strain>
    </source>
</reference>